<sequence>MVANLAGPLGRRPNRVLSMDTYLACNQQDRYYKCERLFGCLSVNYAETTERILMNFGIQTGNVGDAAGRS</sequence>
<reference evidence="1" key="1">
    <citation type="submission" date="2016-07" db="EMBL/GenBank/DDBJ databases">
        <authorList>
            <person name="Bretaudeau A."/>
        </authorList>
    </citation>
    <scope>NUCLEOTIDE SEQUENCE</scope>
    <source>
        <strain evidence="1">Rice</strain>
        <tissue evidence="1">Whole body</tissue>
    </source>
</reference>
<name>A0A2H1VEM0_SPOFR</name>
<dbReference type="AlphaFoldDB" id="A0A2H1VEM0"/>
<accession>A0A2H1VEM0</accession>
<organism evidence="1">
    <name type="scientific">Spodoptera frugiperda</name>
    <name type="common">Fall armyworm</name>
    <dbReference type="NCBI Taxonomy" id="7108"/>
    <lineage>
        <taxon>Eukaryota</taxon>
        <taxon>Metazoa</taxon>
        <taxon>Ecdysozoa</taxon>
        <taxon>Arthropoda</taxon>
        <taxon>Hexapoda</taxon>
        <taxon>Insecta</taxon>
        <taxon>Pterygota</taxon>
        <taxon>Neoptera</taxon>
        <taxon>Endopterygota</taxon>
        <taxon>Lepidoptera</taxon>
        <taxon>Glossata</taxon>
        <taxon>Ditrysia</taxon>
        <taxon>Noctuoidea</taxon>
        <taxon>Noctuidae</taxon>
        <taxon>Amphipyrinae</taxon>
        <taxon>Spodoptera</taxon>
    </lineage>
</organism>
<gene>
    <name evidence="1" type="ORF">SFRICE_013782</name>
</gene>
<proteinExistence type="predicted"/>
<dbReference type="EMBL" id="ODYU01001951">
    <property type="protein sequence ID" value="SOQ38862.1"/>
    <property type="molecule type" value="Genomic_DNA"/>
</dbReference>
<evidence type="ECO:0000313" key="1">
    <source>
        <dbReference type="EMBL" id="SOQ38862.1"/>
    </source>
</evidence>
<protein>
    <submittedName>
        <fullName evidence="1">SFRICE_013782</fullName>
    </submittedName>
</protein>